<feature type="compositionally biased region" description="Low complexity" evidence="1">
    <location>
        <begin position="246"/>
        <end position="265"/>
    </location>
</feature>
<feature type="region of interest" description="Disordered" evidence="1">
    <location>
        <begin position="246"/>
        <end position="274"/>
    </location>
</feature>
<feature type="compositionally biased region" description="Basic and acidic residues" evidence="1">
    <location>
        <begin position="567"/>
        <end position="577"/>
    </location>
</feature>
<dbReference type="AlphaFoldDB" id="A0A699IP72"/>
<comment type="caution">
    <text evidence="2">The sequence shown here is derived from an EMBL/GenBank/DDBJ whole genome shotgun (WGS) entry which is preliminary data.</text>
</comment>
<evidence type="ECO:0000313" key="2">
    <source>
        <dbReference type="EMBL" id="GEZ79320.1"/>
    </source>
</evidence>
<organism evidence="2">
    <name type="scientific">Tanacetum cinerariifolium</name>
    <name type="common">Dalmatian daisy</name>
    <name type="synonym">Chrysanthemum cinerariifolium</name>
    <dbReference type="NCBI Taxonomy" id="118510"/>
    <lineage>
        <taxon>Eukaryota</taxon>
        <taxon>Viridiplantae</taxon>
        <taxon>Streptophyta</taxon>
        <taxon>Embryophyta</taxon>
        <taxon>Tracheophyta</taxon>
        <taxon>Spermatophyta</taxon>
        <taxon>Magnoliopsida</taxon>
        <taxon>eudicotyledons</taxon>
        <taxon>Gunneridae</taxon>
        <taxon>Pentapetalae</taxon>
        <taxon>asterids</taxon>
        <taxon>campanulids</taxon>
        <taxon>Asterales</taxon>
        <taxon>Asteraceae</taxon>
        <taxon>Asteroideae</taxon>
        <taxon>Anthemideae</taxon>
        <taxon>Anthemidinae</taxon>
        <taxon>Tanacetum</taxon>
    </lineage>
</organism>
<sequence>MTSWNIDRMATSPEPPANGKLSFAHSPFPHPILSIFPVIKAPIISISSNSSDESVGSVMSRVILFGTILIEILVVPIDLPVAPDVTTAVVASPVGALVPESHLSSKTGRSKSPLPLVPVAPMVSPYLCSDISESEPAVVFPKRHVSFSAHDAMVEIPTVSPLPAPFAFVTPATDIISPIEAPPGFSRRSAFLIRPGQAIPFRQPYRTHPNVPRQVLTVMKRVGPLPSHRLTLRYIPDHSSSNDFTLDSLPDSPLDSSLDSPSNHSLLDHLLSDHSPKNSIEEDIDVRVPADVKAETGVGTSTETNEGIGLDVEPFREDFIDLVRVNESLETGQRQLEVDSVIASAERASLSSRVVFLERSNTRLRETLRIESVRADRLQRHLSFVENELRLIRSMTPVTTEEIITQCVTKALAAQEANRVARLEAKTQSQNEEEGNNNNGNRNEGRNGNNSNGNPNGGAGRDALVARVCTYKDFLNCQPRNFSGTKGVIGLARWFKKMELELTLLSPRMVPEEDNKIKRYIWGLIDNVQGTVTSSKSVRLQDAIMMASSLMDQKVRTYAARSSNNKRKLDNDSRDNRTQPPPFKRQNVGGPEYGQSLHNWEQ</sequence>
<gene>
    <name evidence="2" type="ORF">Tci_551293</name>
</gene>
<accession>A0A699IP72</accession>
<feature type="compositionally biased region" description="Low complexity" evidence="1">
    <location>
        <begin position="436"/>
        <end position="454"/>
    </location>
</feature>
<evidence type="ECO:0008006" key="3">
    <source>
        <dbReference type="Google" id="ProtNLM"/>
    </source>
</evidence>
<feature type="region of interest" description="Disordered" evidence="1">
    <location>
        <begin position="560"/>
        <end position="602"/>
    </location>
</feature>
<dbReference type="EMBL" id="BKCJ010324354">
    <property type="protein sequence ID" value="GEZ79320.1"/>
    <property type="molecule type" value="Genomic_DNA"/>
</dbReference>
<feature type="region of interest" description="Disordered" evidence="1">
    <location>
        <begin position="424"/>
        <end position="459"/>
    </location>
</feature>
<name>A0A699IP72_TANCI</name>
<evidence type="ECO:0000256" key="1">
    <source>
        <dbReference type="SAM" id="MobiDB-lite"/>
    </source>
</evidence>
<protein>
    <recommendedName>
        <fullName evidence="3">Reverse transcriptase domain-containing protein</fullName>
    </recommendedName>
</protein>
<proteinExistence type="predicted"/>
<reference evidence="2" key="1">
    <citation type="journal article" date="2019" name="Sci. Rep.">
        <title>Draft genome of Tanacetum cinerariifolium, the natural source of mosquito coil.</title>
        <authorList>
            <person name="Yamashiro T."/>
            <person name="Shiraishi A."/>
            <person name="Satake H."/>
            <person name="Nakayama K."/>
        </authorList>
    </citation>
    <scope>NUCLEOTIDE SEQUENCE</scope>
</reference>